<dbReference type="STRING" id="68775.A0A5C3LTG3"/>
<dbReference type="Pfam" id="PF21666">
    <property type="entry name" value="DUF4246_N"/>
    <property type="match status" value="1"/>
</dbReference>
<dbReference type="PANTHER" id="PTHR33119:SF1">
    <property type="entry name" value="FE2OG DIOXYGENASE DOMAIN-CONTAINING PROTEIN"/>
    <property type="match status" value="1"/>
</dbReference>
<proteinExistence type="predicted"/>
<dbReference type="EMBL" id="ML213615">
    <property type="protein sequence ID" value="TFK36210.1"/>
    <property type="molecule type" value="Genomic_DNA"/>
</dbReference>
<organism evidence="4 5">
    <name type="scientific">Crucibulum laeve</name>
    <dbReference type="NCBI Taxonomy" id="68775"/>
    <lineage>
        <taxon>Eukaryota</taxon>
        <taxon>Fungi</taxon>
        <taxon>Dikarya</taxon>
        <taxon>Basidiomycota</taxon>
        <taxon>Agaricomycotina</taxon>
        <taxon>Agaricomycetes</taxon>
        <taxon>Agaricomycetidae</taxon>
        <taxon>Agaricales</taxon>
        <taxon>Agaricineae</taxon>
        <taxon>Nidulariaceae</taxon>
        <taxon>Crucibulum</taxon>
    </lineage>
</organism>
<dbReference type="InterPro" id="IPR049207">
    <property type="entry name" value="DUF4246_N"/>
</dbReference>
<evidence type="ECO:0000259" key="3">
    <source>
        <dbReference type="Pfam" id="PF21666"/>
    </source>
</evidence>
<dbReference type="InterPro" id="IPR049192">
    <property type="entry name" value="DUF4246_C"/>
</dbReference>
<keyword evidence="5" id="KW-1185">Reference proteome</keyword>
<dbReference type="OrthoDB" id="415532at2759"/>
<name>A0A5C3LTG3_9AGAR</name>
<dbReference type="Pfam" id="PF14033">
    <property type="entry name" value="DUF4246"/>
    <property type="match status" value="1"/>
</dbReference>
<evidence type="ECO:0000313" key="4">
    <source>
        <dbReference type="EMBL" id="TFK36210.1"/>
    </source>
</evidence>
<feature type="domain" description="DUF4246" evidence="3">
    <location>
        <begin position="46"/>
        <end position="133"/>
    </location>
</feature>
<accession>A0A5C3LTG3</accession>
<dbReference type="InterPro" id="IPR025340">
    <property type="entry name" value="DUF4246"/>
</dbReference>
<dbReference type="Proteomes" id="UP000308652">
    <property type="component" value="Unassembled WGS sequence"/>
</dbReference>
<feature type="compositionally biased region" description="Basic and acidic residues" evidence="1">
    <location>
        <begin position="266"/>
        <end position="275"/>
    </location>
</feature>
<feature type="domain" description="DUF4246" evidence="2">
    <location>
        <begin position="145"/>
        <end position="621"/>
    </location>
</feature>
<dbReference type="AlphaFoldDB" id="A0A5C3LTG3"/>
<gene>
    <name evidence="4" type="ORF">BDQ12DRAFT_737072</name>
</gene>
<reference evidence="4 5" key="1">
    <citation type="journal article" date="2019" name="Nat. Ecol. Evol.">
        <title>Megaphylogeny resolves global patterns of mushroom evolution.</title>
        <authorList>
            <person name="Varga T."/>
            <person name="Krizsan K."/>
            <person name="Foldi C."/>
            <person name="Dima B."/>
            <person name="Sanchez-Garcia M."/>
            <person name="Sanchez-Ramirez S."/>
            <person name="Szollosi G.J."/>
            <person name="Szarkandi J.G."/>
            <person name="Papp V."/>
            <person name="Albert L."/>
            <person name="Andreopoulos W."/>
            <person name="Angelini C."/>
            <person name="Antonin V."/>
            <person name="Barry K.W."/>
            <person name="Bougher N.L."/>
            <person name="Buchanan P."/>
            <person name="Buyck B."/>
            <person name="Bense V."/>
            <person name="Catcheside P."/>
            <person name="Chovatia M."/>
            <person name="Cooper J."/>
            <person name="Damon W."/>
            <person name="Desjardin D."/>
            <person name="Finy P."/>
            <person name="Geml J."/>
            <person name="Haridas S."/>
            <person name="Hughes K."/>
            <person name="Justo A."/>
            <person name="Karasinski D."/>
            <person name="Kautmanova I."/>
            <person name="Kiss B."/>
            <person name="Kocsube S."/>
            <person name="Kotiranta H."/>
            <person name="LaButti K.M."/>
            <person name="Lechner B.E."/>
            <person name="Liimatainen K."/>
            <person name="Lipzen A."/>
            <person name="Lukacs Z."/>
            <person name="Mihaltcheva S."/>
            <person name="Morgado L.N."/>
            <person name="Niskanen T."/>
            <person name="Noordeloos M.E."/>
            <person name="Ohm R.A."/>
            <person name="Ortiz-Santana B."/>
            <person name="Ovrebo C."/>
            <person name="Racz N."/>
            <person name="Riley R."/>
            <person name="Savchenko A."/>
            <person name="Shiryaev A."/>
            <person name="Soop K."/>
            <person name="Spirin V."/>
            <person name="Szebenyi C."/>
            <person name="Tomsovsky M."/>
            <person name="Tulloss R.E."/>
            <person name="Uehling J."/>
            <person name="Grigoriev I.V."/>
            <person name="Vagvolgyi C."/>
            <person name="Papp T."/>
            <person name="Martin F.M."/>
            <person name="Miettinen O."/>
            <person name="Hibbett D.S."/>
            <person name="Nagy L.G."/>
        </authorList>
    </citation>
    <scope>NUCLEOTIDE SEQUENCE [LARGE SCALE GENOMIC DNA]</scope>
    <source>
        <strain evidence="4 5">CBS 166.37</strain>
    </source>
</reference>
<dbReference type="PANTHER" id="PTHR33119">
    <property type="entry name" value="IFI3P"/>
    <property type="match status" value="1"/>
</dbReference>
<evidence type="ECO:0000313" key="5">
    <source>
        <dbReference type="Proteomes" id="UP000308652"/>
    </source>
</evidence>
<sequence length="677" mass="78095">MTGTIGDFIDQWTGDDSTCPHVKICSSMLPQDPPKNYEGTASPPYLPGFGLPLNYAPVDDNRELALFYNALIVEDVLHKESLFLTNANWRKHLLPLTTLREFTMLRLMNQLTDKLDWDKKVFDEAIIEKWKAEALSAEGLDISPAMFDWCIAELQYKTKQFKSSGGLVTVYDGFIVKSDVSISPSLQETLKTAVTPLENIPDREKDWHPGSGERVLDLVHPSLFPLVYGRSRILKEDVTSLNDCIERCGEGEVIPVPPSYQTKGWRSPEDKEERKRKEHHQRVQHAVAGRELDDDRLEPNFEWWRNPYSRRFQWLPCEVDISGEEDSVKITSYINNLHPQHHKNLYGVIEKIIARAIPLWNLTLTPLRSPETIVQRIQYKEVKYELDPEKADGSEEPKQEDDEDYHHFYCRRERWIKRMRRAVQPEPGVFCEPPLATPTSQYYLDGTDELDPQFTVDLRRDYGESGLQIIVKLANIHLTPEKPEYEGGTWHVEGQLNEHICSTALYYYDNENITASTLAFRRQSDPNVKITYEQNTDDWLQTVFGCSGDGPAVQDIGSIDTREGRLITFPNIFQHQVQPFKLVDPTKPGHRKILALFLVDPHIQTISTAHVPCQQKEWWMEAARTNQALSRLPVEVQQLVVDAVDEFPISMQEAKQLREELMAERKSVIKLFFEHGQ</sequence>
<protein>
    <submittedName>
        <fullName evidence="4">Uncharacterized protein</fullName>
    </submittedName>
</protein>
<evidence type="ECO:0000259" key="2">
    <source>
        <dbReference type="Pfam" id="PF14033"/>
    </source>
</evidence>
<evidence type="ECO:0000256" key="1">
    <source>
        <dbReference type="SAM" id="MobiDB-lite"/>
    </source>
</evidence>
<feature type="region of interest" description="Disordered" evidence="1">
    <location>
        <begin position="259"/>
        <end position="287"/>
    </location>
</feature>